<gene>
    <name evidence="1" type="ORF">PUW25_26100</name>
</gene>
<dbReference type="Proteomes" id="UP001221519">
    <property type="component" value="Plasmid unnamed1"/>
</dbReference>
<dbReference type="EMBL" id="CP118109">
    <property type="protein sequence ID" value="WDI05044.1"/>
    <property type="molecule type" value="Genomic_DNA"/>
</dbReference>
<accession>A0ABY7XH13</accession>
<evidence type="ECO:0000313" key="2">
    <source>
        <dbReference type="Proteomes" id="UP001221519"/>
    </source>
</evidence>
<evidence type="ECO:0008006" key="3">
    <source>
        <dbReference type="Google" id="ProtNLM"/>
    </source>
</evidence>
<sequence length="99" mass="11535">MKKDFVHYEPRDIVAVVCPLHPLEGMIGTIYEASNEKMRYLVRFDDGISDSFSWNQIKHHRSEDDLDALIDLSLTLGEAGVDLFEDWSTEKILRFHRPN</sequence>
<protein>
    <recommendedName>
        <fullName evidence="3">DUF4926 domain-containing protein</fullName>
    </recommendedName>
</protein>
<organism evidence="1 2">
    <name type="scientific">Paenibacillus urinalis</name>
    <dbReference type="NCBI Taxonomy" id="521520"/>
    <lineage>
        <taxon>Bacteria</taxon>
        <taxon>Bacillati</taxon>
        <taxon>Bacillota</taxon>
        <taxon>Bacilli</taxon>
        <taxon>Bacillales</taxon>
        <taxon>Paenibacillaceae</taxon>
        <taxon>Paenibacillus</taxon>
    </lineage>
</organism>
<name>A0ABY7XH13_9BACL</name>
<dbReference type="RefSeq" id="WP_274338659.1">
    <property type="nucleotide sequence ID" value="NZ_CP118109.1"/>
</dbReference>
<reference evidence="1 2" key="1">
    <citation type="submission" date="2023-02" db="EMBL/GenBank/DDBJ databases">
        <title>Pathogen: clinical or host-associated sample.</title>
        <authorList>
            <person name="Hergert J."/>
            <person name="Casey R."/>
            <person name="Wagner J."/>
            <person name="Young E.L."/>
            <person name="Oakeson K.F."/>
        </authorList>
    </citation>
    <scope>NUCLEOTIDE SEQUENCE [LARGE SCALE GENOMIC DNA]</scope>
    <source>
        <strain evidence="1 2">2022CK-00829</strain>
        <plasmid evidence="1 2">unnamed1</plasmid>
    </source>
</reference>
<keyword evidence="2" id="KW-1185">Reference proteome</keyword>
<proteinExistence type="predicted"/>
<geneLocation type="plasmid" evidence="1 2">
    <name>unnamed1</name>
</geneLocation>
<evidence type="ECO:0000313" key="1">
    <source>
        <dbReference type="EMBL" id="WDI05044.1"/>
    </source>
</evidence>
<keyword evidence="1" id="KW-0614">Plasmid</keyword>